<dbReference type="SUPFAM" id="SSF47203">
    <property type="entry name" value="Acyl-CoA dehydrogenase C-terminal domain-like"/>
    <property type="match status" value="1"/>
</dbReference>
<evidence type="ECO:0000313" key="7">
    <source>
        <dbReference type="EMBL" id="GHI77163.1"/>
    </source>
</evidence>
<organism evidence="7 8">
    <name type="scientific">Streptomyces spororaveus</name>
    <dbReference type="NCBI Taxonomy" id="284039"/>
    <lineage>
        <taxon>Bacteria</taxon>
        <taxon>Bacillati</taxon>
        <taxon>Actinomycetota</taxon>
        <taxon>Actinomycetes</taxon>
        <taxon>Kitasatosporales</taxon>
        <taxon>Streptomycetaceae</taxon>
        <taxon>Streptomyces</taxon>
    </lineage>
</organism>
<evidence type="ECO:0000256" key="1">
    <source>
        <dbReference type="ARBA" id="ARBA00001974"/>
    </source>
</evidence>
<feature type="region of interest" description="Disordered" evidence="5">
    <location>
        <begin position="1"/>
        <end position="25"/>
    </location>
</feature>
<dbReference type="InterPro" id="IPR037069">
    <property type="entry name" value="AcylCoA_DH/ox_N_sf"/>
</dbReference>
<dbReference type="PANTHER" id="PTHR43884">
    <property type="entry name" value="ACYL-COA DEHYDROGENASE"/>
    <property type="match status" value="1"/>
</dbReference>
<dbReference type="InterPro" id="IPR036250">
    <property type="entry name" value="AcylCo_DH-like_C"/>
</dbReference>
<evidence type="ECO:0000256" key="5">
    <source>
        <dbReference type="SAM" id="MobiDB-lite"/>
    </source>
</evidence>
<evidence type="ECO:0000256" key="2">
    <source>
        <dbReference type="ARBA" id="ARBA00009347"/>
    </source>
</evidence>
<sequence length="599" mass="62034">MRQPTEARGTAASAGAASAAEPDAHARADRLERMLGDPCDPAGPVGLRALLEAGRDGVRCAAGEAVLDDFGLGAEFVPRDRGGRLERADGLAAVLAAVFRRDLALGFGHGMTSLFAASPVWAAGSERQREAVAGLLLGGGRAAIVHHALAHGNSLLRGEVTATRRAAGRGFVLDGRKEAVMNADRAGMFTVYARAAAAAQGPGGLSVLLLDRDTFDRDGFDRDGSARFTGLRPTDGLRGGYTGGLELQGRTVPEESLVGHEGQGMRLALQTFQLSRALIPAALVAGSDTVLRTAVAAAARQAPNGIGDRFGGLLAGVFADLLLCDSLAQSALRALHLTPHSAHLTSATVKYLVPDLLRDGLEELAQILGTAGPDGELGAAQLRKLLRDAPAAGLGHAGTAACQAVLVPQLPRLAARSWFTAPEPPHALWTAGAALPPLDLGGLAVAGGDDTLAAALVHAARRVRDRGATGPYGPVLSRLVTAFVTELGLLRDRLRLLAPDGRPVAPGPAVYSLTDRYVLVAAAGAALATWERRGGTDCFASHPSWLVLALLRLARRLGLTGLPEPSPAVVERVGGEALARWRTGRSYDLRAAPLCGERP</sequence>
<gene>
    <name evidence="7" type="ORF">Sspor_27240</name>
</gene>
<keyword evidence="4" id="KW-0274">FAD</keyword>
<dbReference type="RefSeq" id="WP_202199272.1">
    <property type="nucleotide sequence ID" value="NZ_BAAATO010000005.1"/>
</dbReference>
<evidence type="ECO:0000256" key="4">
    <source>
        <dbReference type="ARBA" id="ARBA00022827"/>
    </source>
</evidence>
<dbReference type="InterPro" id="IPR046373">
    <property type="entry name" value="Acyl-CoA_Oxase/DH_mid-dom_sf"/>
</dbReference>
<dbReference type="Gene3D" id="1.20.140.10">
    <property type="entry name" value="Butyryl-CoA Dehydrogenase, subunit A, domain 3"/>
    <property type="match status" value="1"/>
</dbReference>
<evidence type="ECO:0000259" key="6">
    <source>
        <dbReference type="Pfam" id="PF00441"/>
    </source>
</evidence>
<dbReference type="Gene3D" id="1.10.540.10">
    <property type="entry name" value="Acyl-CoA dehydrogenase/oxidase, N-terminal domain"/>
    <property type="match status" value="1"/>
</dbReference>
<dbReference type="EMBL" id="BNED01000005">
    <property type="protein sequence ID" value="GHI77163.1"/>
    <property type="molecule type" value="Genomic_DNA"/>
</dbReference>
<accession>A0ABQ3T9S9</accession>
<dbReference type="Pfam" id="PF00441">
    <property type="entry name" value="Acyl-CoA_dh_1"/>
    <property type="match status" value="1"/>
</dbReference>
<feature type="domain" description="Acyl-CoA dehydrogenase/oxidase C-terminal" evidence="6">
    <location>
        <begin position="262"/>
        <end position="401"/>
    </location>
</feature>
<name>A0ABQ3T9S9_9ACTN</name>
<reference evidence="8" key="1">
    <citation type="submission" date="2023-07" db="EMBL/GenBank/DDBJ databases">
        <title>Whole genome shotgun sequence of Streptomyces spororaveus NBRC 15456.</title>
        <authorList>
            <person name="Komaki H."/>
            <person name="Tamura T."/>
        </authorList>
    </citation>
    <scope>NUCLEOTIDE SEQUENCE [LARGE SCALE GENOMIC DNA]</scope>
    <source>
        <strain evidence="8">NBRC 15456</strain>
    </source>
</reference>
<dbReference type="PANTHER" id="PTHR43884:SF12">
    <property type="entry name" value="ISOVALERYL-COA DEHYDROGENASE, MITOCHONDRIAL-RELATED"/>
    <property type="match status" value="1"/>
</dbReference>
<dbReference type="Proteomes" id="UP000608522">
    <property type="component" value="Unassembled WGS sequence"/>
</dbReference>
<dbReference type="InterPro" id="IPR009100">
    <property type="entry name" value="AcylCoA_DH/oxidase_NM_dom_sf"/>
</dbReference>
<dbReference type="Gene3D" id="2.40.110.10">
    <property type="entry name" value="Butyryl-CoA Dehydrogenase, subunit A, domain 2"/>
    <property type="match status" value="1"/>
</dbReference>
<keyword evidence="8" id="KW-1185">Reference proteome</keyword>
<proteinExistence type="inferred from homology"/>
<comment type="cofactor">
    <cofactor evidence="1">
        <name>FAD</name>
        <dbReference type="ChEBI" id="CHEBI:57692"/>
    </cofactor>
</comment>
<dbReference type="InterPro" id="IPR009075">
    <property type="entry name" value="AcylCo_DH/oxidase_C"/>
</dbReference>
<evidence type="ECO:0000256" key="3">
    <source>
        <dbReference type="ARBA" id="ARBA00022630"/>
    </source>
</evidence>
<dbReference type="SUPFAM" id="SSF56645">
    <property type="entry name" value="Acyl-CoA dehydrogenase NM domain-like"/>
    <property type="match status" value="1"/>
</dbReference>
<feature type="compositionally biased region" description="Low complexity" evidence="5">
    <location>
        <begin position="1"/>
        <end position="21"/>
    </location>
</feature>
<keyword evidence="3" id="KW-0285">Flavoprotein</keyword>
<evidence type="ECO:0000313" key="8">
    <source>
        <dbReference type="Proteomes" id="UP000608522"/>
    </source>
</evidence>
<protein>
    <submittedName>
        <fullName evidence="7">Acyl-CoA dehydrogenase</fullName>
    </submittedName>
</protein>
<comment type="similarity">
    <text evidence="2">Belongs to the acyl-CoA dehydrogenase family.</text>
</comment>
<comment type="caution">
    <text evidence="7">The sequence shown here is derived from an EMBL/GenBank/DDBJ whole genome shotgun (WGS) entry which is preliminary data.</text>
</comment>